<reference evidence="3 4" key="1">
    <citation type="submission" date="2018-08" db="EMBL/GenBank/DDBJ databases">
        <title>A genome reference for cultivated species of the human gut microbiota.</title>
        <authorList>
            <person name="Zou Y."/>
            <person name="Xue W."/>
            <person name="Luo G."/>
        </authorList>
    </citation>
    <scope>NUCLEOTIDE SEQUENCE [LARGE SCALE GENOMIC DNA]</scope>
    <source>
        <strain evidence="3 4">AF26-20BH</strain>
    </source>
</reference>
<organism evidence="3 4">
    <name type="scientific">Bacteroides stercoris</name>
    <dbReference type="NCBI Taxonomy" id="46506"/>
    <lineage>
        <taxon>Bacteria</taxon>
        <taxon>Pseudomonadati</taxon>
        <taxon>Bacteroidota</taxon>
        <taxon>Bacteroidia</taxon>
        <taxon>Bacteroidales</taxon>
        <taxon>Bacteroidaceae</taxon>
        <taxon>Bacteroides</taxon>
    </lineage>
</organism>
<evidence type="ECO:0000313" key="3">
    <source>
        <dbReference type="EMBL" id="RGR15502.1"/>
    </source>
</evidence>
<dbReference type="EMBL" id="QRTW01000006">
    <property type="protein sequence ID" value="RGR15502.1"/>
    <property type="molecule type" value="Genomic_DNA"/>
</dbReference>
<proteinExistence type="predicted"/>
<name>A0A412DQQ2_BACSE</name>
<sequence length="663" mass="74430">MKTIFSYLKIMFATCFMIAAFTACSDDDDKGSSPSKIELSSNETEAVLAKPAEGTTSITFEIKFTSTGEWTAKAAHSWLSLDKTKGTAGEHTILVTAKENKEVSSRETTITITGNDAEPVIIKVTQHGIDSELVFNKPEGVELEVNNETRTIAGTVEVVSNYNWDVKITEDWLSYEVTESSDNSVGKNVTFYADPAKLSSFSKEATVSFTYKATTKAIPEVISYKVKVDIVPTITFTVLEREGEEFVEKEIEELTLIKEAGSDIYKRPVIITSNFKGSFSQENFPEWLTIGNNTGDNETTQENILTFSETDFFESRQTFIFSLKDEYLNTDGYTNELKVVGENTGEATLPALTVKVESIDSYIAVNTEGFGTINDYNMCYTFGATGTYMSENFQNSTGVDKIFSVKAGNHDDVTFYLLKMENGFPTKTDVNIQTTEESEDYQYWATIEEVETPQIRGLITSKNYRFIFDSRNKQEDYMGGDSSKDRYVALFVVPKSKAPTIADLFDEEGNVKPEYDNFIRIEQKGLKKEYQFTITGLSSEDGKTYNLDEHGNITVPAAAGKYKIEFEEGQHNIDMEADQLQFYYQITGEPHQTGWEGTPAYEADPISPFVQVEFEYVNHSYTGNIYLQIAENTSKDQRIQVACGFAVDIELLCKFDITQEGKK</sequence>
<feature type="signal peptide" evidence="1">
    <location>
        <begin position="1"/>
        <end position="25"/>
    </location>
</feature>
<dbReference type="Proteomes" id="UP000283310">
    <property type="component" value="Unassembled WGS sequence"/>
</dbReference>
<evidence type="ECO:0000256" key="1">
    <source>
        <dbReference type="SAM" id="SignalP"/>
    </source>
</evidence>
<keyword evidence="1" id="KW-0732">Signal</keyword>
<accession>A0A412DQQ2</accession>
<evidence type="ECO:0000259" key="2">
    <source>
        <dbReference type="Pfam" id="PF13004"/>
    </source>
</evidence>
<dbReference type="Gene3D" id="2.60.40.10">
    <property type="entry name" value="Immunoglobulins"/>
    <property type="match status" value="1"/>
</dbReference>
<evidence type="ECO:0000313" key="4">
    <source>
        <dbReference type="Proteomes" id="UP000283310"/>
    </source>
</evidence>
<gene>
    <name evidence="3" type="ORF">DWY65_05020</name>
</gene>
<dbReference type="PROSITE" id="PS51257">
    <property type="entry name" value="PROKAR_LIPOPROTEIN"/>
    <property type="match status" value="1"/>
</dbReference>
<dbReference type="InterPro" id="IPR024361">
    <property type="entry name" value="BACON"/>
</dbReference>
<feature type="chain" id="PRO_5019122710" description="BACON domain-containing protein" evidence="1">
    <location>
        <begin position="26"/>
        <end position="663"/>
    </location>
</feature>
<dbReference type="RefSeq" id="WP_117903155.1">
    <property type="nucleotide sequence ID" value="NZ_JADNPL010000006.1"/>
</dbReference>
<protein>
    <recommendedName>
        <fullName evidence="2">BACON domain-containing protein</fullName>
    </recommendedName>
</protein>
<dbReference type="Pfam" id="PF13004">
    <property type="entry name" value="BACON"/>
    <property type="match status" value="1"/>
</dbReference>
<dbReference type="AlphaFoldDB" id="A0A412DQQ2"/>
<dbReference type="CDD" id="cd14948">
    <property type="entry name" value="BACON"/>
    <property type="match status" value="1"/>
</dbReference>
<dbReference type="InterPro" id="IPR013783">
    <property type="entry name" value="Ig-like_fold"/>
</dbReference>
<feature type="domain" description="BACON" evidence="2">
    <location>
        <begin position="69"/>
        <end position="126"/>
    </location>
</feature>
<comment type="caution">
    <text evidence="3">The sequence shown here is derived from an EMBL/GenBank/DDBJ whole genome shotgun (WGS) entry which is preliminary data.</text>
</comment>